<evidence type="ECO:0000313" key="2">
    <source>
        <dbReference type="EMBL" id="KAJ4394157.1"/>
    </source>
</evidence>
<dbReference type="AlphaFoldDB" id="A0A9W8YWZ7"/>
<comment type="caution">
    <text evidence="2">The sequence shown here is derived from an EMBL/GenBank/DDBJ whole genome shotgun (WGS) entry which is preliminary data.</text>
</comment>
<evidence type="ECO:0000256" key="1">
    <source>
        <dbReference type="SAM" id="MobiDB-lite"/>
    </source>
</evidence>
<accession>A0A9W8YWZ7</accession>
<proteinExistence type="predicted"/>
<name>A0A9W8YWZ7_9PEZI</name>
<feature type="compositionally biased region" description="Low complexity" evidence="1">
    <location>
        <begin position="1"/>
        <end position="25"/>
    </location>
</feature>
<feature type="region of interest" description="Disordered" evidence="1">
    <location>
        <begin position="296"/>
        <end position="318"/>
    </location>
</feature>
<dbReference type="EMBL" id="JAPEVB010000002">
    <property type="protein sequence ID" value="KAJ4394157.1"/>
    <property type="molecule type" value="Genomic_DNA"/>
</dbReference>
<reference evidence="2" key="1">
    <citation type="submission" date="2022-10" db="EMBL/GenBank/DDBJ databases">
        <title>Tapping the CABI collections for fungal endophytes: first genome assemblies for Collariella, Neodidymelliopsis, Ascochyta clinopodiicola, Didymella pomorum, Didymosphaeria variabile, Neocosmospora piperis and Neocucurbitaria cava.</title>
        <authorList>
            <person name="Hill R."/>
        </authorList>
    </citation>
    <scope>NUCLEOTIDE SEQUENCE</scope>
    <source>
        <strain evidence="2">IMI 355082</strain>
    </source>
</reference>
<dbReference type="Proteomes" id="UP001140453">
    <property type="component" value="Unassembled WGS sequence"/>
</dbReference>
<feature type="compositionally biased region" description="Basic and acidic residues" evidence="1">
    <location>
        <begin position="409"/>
        <end position="420"/>
    </location>
</feature>
<feature type="region of interest" description="Disordered" evidence="1">
    <location>
        <begin position="1"/>
        <end position="63"/>
    </location>
</feature>
<feature type="compositionally biased region" description="Polar residues" evidence="1">
    <location>
        <begin position="32"/>
        <end position="51"/>
    </location>
</feature>
<keyword evidence="3" id="KW-1185">Reference proteome</keyword>
<feature type="region of interest" description="Disordered" evidence="1">
    <location>
        <begin position="399"/>
        <end position="420"/>
    </location>
</feature>
<gene>
    <name evidence="2" type="ORF">N0V93_003374</name>
</gene>
<dbReference type="OrthoDB" id="4583914at2759"/>
<organism evidence="2 3">
    <name type="scientific">Gnomoniopsis smithogilvyi</name>
    <dbReference type="NCBI Taxonomy" id="1191159"/>
    <lineage>
        <taxon>Eukaryota</taxon>
        <taxon>Fungi</taxon>
        <taxon>Dikarya</taxon>
        <taxon>Ascomycota</taxon>
        <taxon>Pezizomycotina</taxon>
        <taxon>Sordariomycetes</taxon>
        <taxon>Sordariomycetidae</taxon>
        <taxon>Diaporthales</taxon>
        <taxon>Gnomoniaceae</taxon>
        <taxon>Gnomoniopsis</taxon>
    </lineage>
</organism>
<evidence type="ECO:0000313" key="3">
    <source>
        <dbReference type="Proteomes" id="UP001140453"/>
    </source>
</evidence>
<sequence>MASNRSLQSLQSGSSSSSFVSSSLGRTPSAPARTQYTDTPSSSAVSASTLEPSLPRTSLRPLDLGPPGYQATIHLFEGTSNELTVYLGPWDVVESDPRRVTWQCSYQGETLEQYLPLGLSQVQPVTIHAQHRPYSDPAEMELFVMFREPQRVRYTSADGKVVHDEVIEVKYEFTSVEGSARFQGDLRRQDLVDYFDADVIFSDTHSRTDSLTGAVRGLATIQRMKLWRDRSSPYHCITFYSNKPSNRRERRYREYLVTDFQEDMKARDDKHRECRLGALGRRGSAPNAVRARSFSISSPSSWGRNRQRSSERSSDVSQASTSIAPLDIRWLGIRFSREADYRRFLDKWAFWHNADREFRGMPFTQNHVELPSPAIQAREQAFELDATEIPRSLPTVLEPLNETMPTRLTRREPSPDWPLR</sequence>
<protein>
    <submittedName>
        <fullName evidence="2">Uncharacterized protein</fullName>
    </submittedName>
</protein>